<evidence type="ECO:0000313" key="1">
    <source>
        <dbReference type="EMBL" id="JAS91840.1"/>
    </source>
</evidence>
<name>A0A1B6IYC2_9HEMI</name>
<sequence>QEAVGAATAAQQQRDSQDKTEKIAVVIVNKEVPEGNGITEDTEENIELKPVKAITNSNSPYQPGDWVVVRYDDLLYPGEVVSLPSNGIEINAMEPTTCGSYKWPTRKDVHIYLLEDVVKKIEPPIPCGSRASQFTFKDSF</sequence>
<reference evidence="1" key="1">
    <citation type="submission" date="2015-11" db="EMBL/GenBank/DDBJ databases">
        <title>De novo transcriptome assembly of four potential Pierce s Disease insect vectors from Arizona vineyards.</title>
        <authorList>
            <person name="Tassone E.E."/>
        </authorList>
    </citation>
    <scope>NUCLEOTIDE SEQUENCE</scope>
</reference>
<gene>
    <name evidence="1" type="ORF">g.29093</name>
</gene>
<dbReference type="AlphaFoldDB" id="A0A1B6IYC2"/>
<feature type="non-terminal residue" evidence="1">
    <location>
        <position position="1"/>
    </location>
</feature>
<proteinExistence type="predicted"/>
<organism evidence="1">
    <name type="scientific">Homalodisca liturata</name>
    <dbReference type="NCBI Taxonomy" id="320908"/>
    <lineage>
        <taxon>Eukaryota</taxon>
        <taxon>Metazoa</taxon>
        <taxon>Ecdysozoa</taxon>
        <taxon>Arthropoda</taxon>
        <taxon>Hexapoda</taxon>
        <taxon>Insecta</taxon>
        <taxon>Pterygota</taxon>
        <taxon>Neoptera</taxon>
        <taxon>Paraneoptera</taxon>
        <taxon>Hemiptera</taxon>
        <taxon>Auchenorrhyncha</taxon>
        <taxon>Membracoidea</taxon>
        <taxon>Cicadellidae</taxon>
        <taxon>Cicadellinae</taxon>
        <taxon>Proconiini</taxon>
        <taxon>Homalodisca</taxon>
    </lineage>
</organism>
<dbReference type="EMBL" id="GECU01015866">
    <property type="protein sequence ID" value="JAS91840.1"/>
    <property type="molecule type" value="Transcribed_RNA"/>
</dbReference>
<protein>
    <submittedName>
        <fullName evidence="1">Uncharacterized protein</fullName>
    </submittedName>
</protein>
<accession>A0A1B6IYC2</accession>